<dbReference type="PANTHER" id="PTHR47331">
    <property type="entry name" value="PHD-TYPE DOMAIN-CONTAINING PROTEIN"/>
    <property type="match status" value="1"/>
</dbReference>
<keyword evidence="8" id="KW-1185">Reference proteome</keyword>
<evidence type="ECO:0000259" key="6">
    <source>
        <dbReference type="PROSITE" id="PS50145"/>
    </source>
</evidence>
<sequence length="533" mass="59838">MRAFGSSDHAPGFKDIDLGPDRPPVHRSLGLRWNRSANAFGFQINCADKPFTKRGVLSVVNSLYDPLGFVAPITIQGKSLLRQLSETVKDWDAPLPPDKESKWETWKQSLCALDEIHIQRCYAGISLAASTRTELHVFSDASTEAIAAVVYLKVTESDNQDHVGFVFGKAKLAPKPDNTIPRLELCGTVLAVELADFIQHELDIHIDDVQYYSDSKVVLGYIYNQTRCFYVYVSNRIERIRRSSKPEQWHYIPSELNPANYATRPMSLNSFANSSWLSGPKFLLEQKGSECFQEVFSIQDPNNDPEVRSEVSALATNTKPTSTLGCQCLERFSNWMNLVKTITRNQSAICLKCQEEPSSLSEDSHLAENKAFSDTAINKEISELKVHCEIPGCNWSGDHQSVCDFAEIHCHTSCGKSVQRKFLAEHLNHECPSSTCVCLRCSQRIQKKQDQKHNCEKTFSKDPGSRKLDIQAKGKKFTKLQSTALSERIKKWLSLENWPPSVHSASICLIVGNLLPGVLSESCISEIYMETPV</sequence>
<reference evidence="7" key="1">
    <citation type="submission" date="2023-07" db="EMBL/GenBank/DDBJ databases">
        <authorList>
            <person name="Stuckert A."/>
        </authorList>
    </citation>
    <scope>NUCLEOTIDE SEQUENCE</scope>
</reference>
<protein>
    <recommendedName>
        <fullName evidence="6">TRAF-type domain-containing protein</fullName>
    </recommendedName>
</protein>
<organism evidence="7 8">
    <name type="scientific">Ranitomeya imitator</name>
    <name type="common">mimic poison frog</name>
    <dbReference type="NCBI Taxonomy" id="111125"/>
    <lineage>
        <taxon>Eukaryota</taxon>
        <taxon>Metazoa</taxon>
        <taxon>Chordata</taxon>
        <taxon>Craniata</taxon>
        <taxon>Vertebrata</taxon>
        <taxon>Euteleostomi</taxon>
        <taxon>Amphibia</taxon>
        <taxon>Batrachia</taxon>
        <taxon>Anura</taxon>
        <taxon>Neobatrachia</taxon>
        <taxon>Hyloidea</taxon>
        <taxon>Dendrobatidae</taxon>
        <taxon>Dendrobatinae</taxon>
        <taxon>Ranitomeya</taxon>
    </lineage>
</organism>
<name>A0ABN9KX96_9NEOB</name>
<evidence type="ECO:0000256" key="5">
    <source>
        <dbReference type="SAM" id="MobiDB-lite"/>
    </source>
</evidence>
<evidence type="ECO:0000313" key="8">
    <source>
        <dbReference type="Proteomes" id="UP001176940"/>
    </source>
</evidence>
<evidence type="ECO:0000256" key="4">
    <source>
        <dbReference type="PROSITE-ProRule" id="PRU00207"/>
    </source>
</evidence>
<dbReference type="InterPro" id="IPR013083">
    <property type="entry name" value="Znf_RING/FYVE/PHD"/>
</dbReference>
<proteinExistence type="predicted"/>
<evidence type="ECO:0000256" key="2">
    <source>
        <dbReference type="ARBA" id="ARBA00022771"/>
    </source>
</evidence>
<dbReference type="Pfam" id="PF05380">
    <property type="entry name" value="Peptidase_A17"/>
    <property type="match status" value="1"/>
</dbReference>
<dbReference type="Proteomes" id="UP001176940">
    <property type="component" value="Unassembled WGS sequence"/>
</dbReference>
<keyword evidence="2 4" id="KW-0863">Zinc-finger</keyword>
<dbReference type="PANTHER" id="PTHR47331:SF7">
    <property type="match status" value="1"/>
</dbReference>
<dbReference type="Gene3D" id="3.30.40.10">
    <property type="entry name" value="Zinc/RING finger domain, C3HC4 (zinc finger)"/>
    <property type="match status" value="1"/>
</dbReference>
<evidence type="ECO:0000256" key="3">
    <source>
        <dbReference type="ARBA" id="ARBA00022833"/>
    </source>
</evidence>
<keyword evidence="1 4" id="KW-0479">Metal-binding</keyword>
<feature type="domain" description="TRAF-type" evidence="6">
    <location>
        <begin position="399"/>
        <end position="451"/>
    </location>
</feature>
<evidence type="ECO:0000313" key="7">
    <source>
        <dbReference type="EMBL" id="CAJ0922777.1"/>
    </source>
</evidence>
<dbReference type="InterPro" id="IPR001293">
    <property type="entry name" value="Znf_TRAF"/>
</dbReference>
<dbReference type="InterPro" id="IPR008042">
    <property type="entry name" value="Retrotrans_Pao"/>
</dbReference>
<comment type="caution">
    <text evidence="7">The sequence shown here is derived from an EMBL/GenBank/DDBJ whole genome shotgun (WGS) entry which is preliminary data.</text>
</comment>
<keyword evidence="3 4" id="KW-0862">Zinc</keyword>
<accession>A0ABN9KX96</accession>
<dbReference type="EMBL" id="CAUEEQ010002447">
    <property type="protein sequence ID" value="CAJ0922777.1"/>
    <property type="molecule type" value="Genomic_DNA"/>
</dbReference>
<feature type="zinc finger region" description="TRAF-type" evidence="4">
    <location>
        <begin position="399"/>
        <end position="451"/>
    </location>
</feature>
<feature type="compositionally biased region" description="Basic and acidic residues" evidence="5">
    <location>
        <begin position="11"/>
        <end position="21"/>
    </location>
</feature>
<feature type="region of interest" description="Disordered" evidence="5">
    <location>
        <begin position="1"/>
        <end position="21"/>
    </location>
</feature>
<gene>
    <name evidence="7" type="ORF">RIMI_LOCUS1831234</name>
</gene>
<evidence type="ECO:0000256" key="1">
    <source>
        <dbReference type="ARBA" id="ARBA00022723"/>
    </source>
</evidence>
<dbReference type="PROSITE" id="PS50145">
    <property type="entry name" value="ZF_TRAF"/>
    <property type="match status" value="1"/>
</dbReference>